<organism evidence="4 5">
    <name type="scientific">Dioscorea zingiberensis</name>
    <dbReference type="NCBI Taxonomy" id="325984"/>
    <lineage>
        <taxon>Eukaryota</taxon>
        <taxon>Viridiplantae</taxon>
        <taxon>Streptophyta</taxon>
        <taxon>Embryophyta</taxon>
        <taxon>Tracheophyta</taxon>
        <taxon>Spermatophyta</taxon>
        <taxon>Magnoliopsida</taxon>
        <taxon>Liliopsida</taxon>
        <taxon>Dioscoreales</taxon>
        <taxon>Dioscoreaceae</taxon>
        <taxon>Dioscorea</taxon>
    </lineage>
</organism>
<dbReference type="PANTHER" id="PTHR31642">
    <property type="entry name" value="TRICHOTHECENE 3-O-ACETYLTRANSFERASE"/>
    <property type="match status" value="1"/>
</dbReference>
<evidence type="ECO:0000313" key="5">
    <source>
        <dbReference type="Proteomes" id="UP001085076"/>
    </source>
</evidence>
<evidence type="ECO:0000256" key="3">
    <source>
        <dbReference type="ARBA" id="ARBA00023315"/>
    </source>
</evidence>
<dbReference type="SUPFAM" id="SSF52777">
    <property type="entry name" value="CoA-dependent acyltransferases"/>
    <property type="match status" value="1"/>
</dbReference>
<dbReference type="AlphaFoldDB" id="A0A9D5HMG6"/>
<dbReference type="PANTHER" id="PTHR31642:SF318">
    <property type="entry name" value="OMEGA-HYDROXYPALMITATE O-FERULOYL TRANSFERASE"/>
    <property type="match status" value="1"/>
</dbReference>
<evidence type="ECO:0000256" key="2">
    <source>
        <dbReference type="ARBA" id="ARBA00022679"/>
    </source>
</evidence>
<dbReference type="Gene3D" id="3.30.559.10">
    <property type="entry name" value="Chloramphenicol acetyltransferase-like domain"/>
    <property type="match status" value="2"/>
</dbReference>
<keyword evidence="2" id="KW-0808">Transferase</keyword>
<reference evidence="4" key="1">
    <citation type="submission" date="2021-03" db="EMBL/GenBank/DDBJ databases">
        <authorList>
            <person name="Li Z."/>
            <person name="Yang C."/>
        </authorList>
    </citation>
    <scope>NUCLEOTIDE SEQUENCE</scope>
    <source>
        <strain evidence="4">Dzin_1.0</strain>
        <tissue evidence="4">Leaf</tissue>
    </source>
</reference>
<dbReference type="InterPro" id="IPR023213">
    <property type="entry name" value="CAT-like_dom_sf"/>
</dbReference>
<reference evidence="4" key="2">
    <citation type="journal article" date="2022" name="Hortic Res">
        <title>The genome of Dioscorea zingiberensis sheds light on the biosynthesis, origin and evolution of the medicinally important diosgenin saponins.</title>
        <authorList>
            <person name="Li Y."/>
            <person name="Tan C."/>
            <person name="Li Z."/>
            <person name="Guo J."/>
            <person name="Li S."/>
            <person name="Chen X."/>
            <person name="Wang C."/>
            <person name="Dai X."/>
            <person name="Yang H."/>
            <person name="Song W."/>
            <person name="Hou L."/>
            <person name="Xu J."/>
            <person name="Tong Z."/>
            <person name="Xu A."/>
            <person name="Yuan X."/>
            <person name="Wang W."/>
            <person name="Yang Q."/>
            <person name="Chen L."/>
            <person name="Sun Z."/>
            <person name="Wang K."/>
            <person name="Pan B."/>
            <person name="Chen J."/>
            <person name="Bao Y."/>
            <person name="Liu F."/>
            <person name="Qi X."/>
            <person name="Gang D.R."/>
            <person name="Wen J."/>
            <person name="Li J."/>
        </authorList>
    </citation>
    <scope>NUCLEOTIDE SEQUENCE</scope>
    <source>
        <strain evidence="4">Dzin_1.0</strain>
    </source>
</reference>
<evidence type="ECO:0008006" key="6">
    <source>
        <dbReference type="Google" id="ProtNLM"/>
    </source>
</evidence>
<dbReference type="GO" id="GO:0016747">
    <property type="term" value="F:acyltransferase activity, transferring groups other than amino-acyl groups"/>
    <property type="evidence" value="ECO:0007669"/>
    <property type="project" value="TreeGrafter"/>
</dbReference>
<evidence type="ECO:0000313" key="4">
    <source>
        <dbReference type="EMBL" id="KAJ0981933.1"/>
    </source>
</evidence>
<evidence type="ECO:0000256" key="1">
    <source>
        <dbReference type="ARBA" id="ARBA00009861"/>
    </source>
</evidence>
<protein>
    <recommendedName>
        <fullName evidence="6">Omega-hydroxypalmitate O-feruloyl transferase</fullName>
    </recommendedName>
</protein>
<gene>
    <name evidence="4" type="ORF">J5N97_010188</name>
</gene>
<dbReference type="OrthoDB" id="671439at2759"/>
<proteinExistence type="inferred from homology"/>
<dbReference type="Proteomes" id="UP001085076">
    <property type="component" value="Miscellaneous, Linkage group lg02"/>
</dbReference>
<dbReference type="InterPro" id="IPR050317">
    <property type="entry name" value="Plant_Fungal_Acyltransferase"/>
</dbReference>
<accession>A0A9D5HMG6</accession>
<keyword evidence="5" id="KW-1185">Reference proteome</keyword>
<name>A0A9D5HMG6_9LILI</name>
<sequence length="442" mass="49174">MAGEKGFSVRRMETEVVHGSTHVKRGDDKDQEYYYYLSNLDQNIAVVMKTVHVYRAVEGKSTEEVCRVMKEALAKILVHYYPCEGSLTISQEGKLIVRCDGSGVPFVEAVADCDLDVLGDISIPDPQKLSKLVYQLPQQDLNIFQAPLLAVQVTRFKCGGFVLVMSNNHCLADGISAVEFLHSWAETARGLPLTIPPFLDRRIQLPRSPPKIEFDHDEFTEVDDVSDMASLYQTQELQYGCFTFNVDKLSSLKEMAMQDGLIDSCTSFSVLSAFTWRARTRALKMGPGQKTKLLFAVDGRSRMEPPLPKGFYGNGIVLACCICDAGELIDQPLSFAVQIVQNTIKNTTDAYIRSAIDYFETTRARPTLTGTLLITAWTRLGFRTTDFGWGEAAQTGPPELPQKEVALFLPHSKEKKSIVLLLGLPASCMVQFEQLVESIGEI</sequence>
<comment type="similarity">
    <text evidence="1">Belongs to the plant acyltransferase family.</text>
</comment>
<comment type="caution">
    <text evidence="4">The sequence shown here is derived from an EMBL/GenBank/DDBJ whole genome shotgun (WGS) entry which is preliminary data.</text>
</comment>
<dbReference type="Pfam" id="PF02458">
    <property type="entry name" value="Transferase"/>
    <property type="match status" value="1"/>
</dbReference>
<dbReference type="EMBL" id="JAGGNH010000002">
    <property type="protein sequence ID" value="KAJ0981933.1"/>
    <property type="molecule type" value="Genomic_DNA"/>
</dbReference>
<keyword evidence="3" id="KW-0012">Acyltransferase</keyword>